<evidence type="ECO:0000313" key="11">
    <source>
        <dbReference type="Proteomes" id="UP000076078"/>
    </source>
</evidence>
<evidence type="ECO:0000256" key="1">
    <source>
        <dbReference type="ARBA" id="ARBA00004123"/>
    </source>
</evidence>
<evidence type="ECO:0000256" key="3">
    <source>
        <dbReference type="ARBA" id="ARBA00022664"/>
    </source>
</evidence>
<proteinExistence type="inferred from homology"/>
<evidence type="ECO:0000256" key="2">
    <source>
        <dbReference type="ARBA" id="ARBA00007203"/>
    </source>
</evidence>
<comment type="subcellular location">
    <subcellularLocation>
        <location evidence="1 7">Nucleus</location>
    </subcellularLocation>
</comment>
<sequence length="553" mass="63725">MASSSETWKSREAFKKAKELDEARKAGNAPAELDEEGREINPHIPQYILKQPWYDDNKGTSLRHQRHQAVEGNKIGLWYNKGAKLGESAQKYRKGACENCGAMTHQTKDCCERPRKVGAKYNGADIKPDEVVETLNLSYDAKRDPYNGYDSDSYKEIMDLYEKAEQERKKKKLQELMQQHQNSLVEGGDGSGSVKPTAEELSKQLQEQEEQDNYSAETIAPIQKLDPKSRTTIRNLRIREDIAKYLYNLDVDSSFYEPKSRSMRENPLANSNSDKDIGFLGDNFTRTTGDTQKFRDMQMFAWEAHDKGQDIDVSSAPTQAALLHKEFQAKKEQLRNQSKKIILSKYGGEEHLLENNKEGGGDEETKVSTSVPSTEIYTEYSANGKLLKGQELLTKSKYEEDVYLNNHTSIWGSYWEDGHWGFQCCKQLIKNTYCTGEHGRKLKEKQLQNNINNNNNSNTEQNEVIENNNNNDNNNVNDKKDKKEKKKSLKKAIKEQEELNRKDVKDFDERKMPYNSLKDNYNVTKEEMDAYSLKRKRGDDPMLNYQDNSDLDE</sequence>
<dbReference type="OrthoDB" id="249612at2759"/>
<dbReference type="InterPro" id="IPR039974">
    <property type="entry name" value="Splicing_factor_SLU7"/>
</dbReference>
<evidence type="ECO:0000259" key="9">
    <source>
        <dbReference type="Pfam" id="PF11708"/>
    </source>
</evidence>
<keyword evidence="3 7" id="KW-0507">mRNA processing</keyword>
<keyword evidence="5 7" id="KW-0508">mRNA splicing</keyword>
<feature type="compositionally biased region" description="Basic residues" evidence="8">
    <location>
        <begin position="482"/>
        <end position="491"/>
    </location>
</feature>
<feature type="domain" description="Pre-mRNA-splicing factor SLU7" evidence="9">
    <location>
        <begin position="137"/>
        <end position="413"/>
    </location>
</feature>
<feature type="region of interest" description="Disordered" evidence="8">
    <location>
        <begin position="182"/>
        <end position="215"/>
    </location>
</feature>
<dbReference type="AlphaFoldDB" id="A0A151ZIP8"/>
<dbReference type="FunCoup" id="A0A151ZIP8">
    <property type="interactions" value="845"/>
</dbReference>
<feature type="compositionally biased region" description="Basic and acidic residues" evidence="8">
    <location>
        <begin position="492"/>
        <end position="511"/>
    </location>
</feature>
<feature type="compositionally biased region" description="Basic and acidic residues" evidence="8">
    <location>
        <begin position="8"/>
        <end position="25"/>
    </location>
</feature>
<dbReference type="Pfam" id="PF11708">
    <property type="entry name" value="Slu7"/>
    <property type="match status" value="1"/>
</dbReference>
<keyword evidence="4 7" id="KW-0747">Spliceosome</keyword>
<protein>
    <recommendedName>
        <fullName evidence="7">Pre-mRNA-splicing factor SLU7</fullName>
    </recommendedName>
</protein>
<dbReference type="EMBL" id="LODT01000025">
    <property type="protein sequence ID" value="KYQ93760.1"/>
    <property type="molecule type" value="Genomic_DNA"/>
</dbReference>
<evidence type="ECO:0000256" key="8">
    <source>
        <dbReference type="SAM" id="MobiDB-lite"/>
    </source>
</evidence>
<feature type="compositionally biased region" description="Low complexity" evidence="8">
    <location>
        <begin position="450"/>
        <end position="476"/>
    </location>
</feature>
<organism evidence="10 11">
    <name type="scientific">Tieghemostelium lacteum</name>
    <name type="common">Slime mold</name>
    <name type="synonym">Dictyostelium lacteum</name>
    <dbReference type="NCBI Taxonomy" id="361077"/>
    <lineage>
        <taxon>Eukaryota</taxon>
        <taxon>Amoebozoa</taxon>
        <taxon>Evosea</taxon>
        <taxon>Eumycetozoa</taxon>
        <taxon>Dictyostelia</taxon>
        <taxon>Dictyosteliales</taxon>
        <taxon>Raperosteliaceae</taxon>
        <taxon>Tieghemostelium</taxon>
    </lineage>
</organism>
<feature type="region of interest" description="Disordered" evidence="8">
    <location>
        <begin position="450"/>
        <end position="511"/>
    </location>
</feature>
<evidence type="ECO:0000256" key="6">
    <source>
        <dbReference type="ARBA" id="ARBA00023242"/>
    </source>
</evidence>
<accession>A0A151ZIP8</accession>
<keyword evidence="11" id="KW-1185">Reference proteome</keyword>
<evidence type="ECO:0000256" key="7">
    <source>
        <dbReference type="RuleBase" id="RU367071"/>
    </source>
</evidence>
<dbReference type="GO" id="GO:0000398">
    <property type="term" value="P:mRNA splicing, via spliceosome"/>
    <property type="evidence" value="ECO:0007669"/>
    <property type="project" value="UniProtKB-UniRule"/>
</dbReference>
<reference evidence="10 11" key="1">
    <citation type="submission" date="2015-12" db="EMBL/GenBank/DDBJ databases">
        <title>Dictyostelia acquired genes for synthesis and detection of signals that induce cell-type specialization by lateral gene transfer from prokaryotes.</title>
        <authorList>
            <person name="Gloeckner G."/>
            <person name="Schaap P."/>
        </authorList>
    </citation>
    <scope>NUCLEOTIDE SEQUENCE [LARGE SCALE GENOMIC DNA]</scope>
    <source>
        <strain evidence="10 11">TK</strain>
    </source>
</reference>
<evidence type="ECO:0000256" key="5">
    <source>
        <dbReference type="ARBA" id="ARBA00023187"/>
    </source>
</evidence>
<feature type="region of interest" description="Disordered" evidence="8">
    <location>
        <begin position="532"/>
        <end position="553"/>
    </location>
</feature>
<comment type="caution">
    <text evidence="10">The sequence shown here is derived from an EMBL/GenBank/DDBJ whole genome shotgun (WGS) entry which is preliminary data.</text>
</comment>
<dbReference type="Proteomes" id="UP000076078">
    <property type="component" value="Unassembled WGS sequence"/>
</dbReference>
<gene>
    <name evidence="10" type="ORF">DLAC_05150</name>
</gene>
<comment type="similarity">
    <text evidence="2 7">Belongs to the SLU7 family.</text>
</comment>
<evidence type="ECO:0000313" key="10">
    <source>
        <dbReference type="EMBL" id="KYQ93760.1"/>
    </source>
</evidence>
<dbReference type="GO" id="GO:0030628">
    <property type="term" value="F:pre-mRNA 3'-splice site binding"/>
    <property type="evidence" value="ECO:0007669"/>
    <property type="project" value="UniProtKB-UniRule"/>
</dbReference>
<keyword evidence="6 7" id="KW-0539">Nucleus</keyword>
<comment type="subunit">
    <text evidence="7">Associated with the spliceosome.</text>
</comment>
<dbReference type="PANTHER" id="PTHR12942">
    <property type="entry name" value="STEP II SPLICING FACTOR SLU7"/>
    <property type="match status" value="1"/>
</dbReference>
<name>A0A151ZIP8_TIELA</name>
<dbReference type="STRING" id="361077.A0A151ZIP8"/>
<dbReference type="InterPro" id="IPR021715">
    <property type="entry name" value="Slu7_dom"/>
</dbReference>
<dbReference type="InParanoid" id="A0A151ZIP8"/>
<evidence type="ECO:0000256" key="4">
    <source>
        <dbReference type="ARBA" id="ARBA00022728"/>
    </source>
</evidence>
<feature type="region of interest" description="Disordered" evidence="8">
    <location>
        <begin position="1"/>
        <end position="42"/>
    </location>
</feature>
<dbReference type="OMA" id="KYAWESQ"/>
<comment type="function">
    <text evidence="7">Involved in pre-mRNA splicing.</text>
</comment>
<dbReference type="GO" id="GO:0005681">
    <property type="term" value="C:spliceosomal complex"/>
    <property type="evidence" value="ECO:0007669"/>
    <property type="project" value="UniProtKB-UniRule"/>
</dbReference>
<dbReference type="PANTHER" id="PTHR12942:SF2">
    <property type="entry name" value="PRE-MRNA-SPLICING FACTOR SLU7"/>
    <property type="match status" value="1"/>
</dbReference>